<feature type="region of interest" description="Disordered" evidence="4">
    <location>
        <begin position="141"/>
        <end position="167"/>
    </location>
</feature>
<keyword evidence="2" id="KW-0677">Repeat</keyword>
<dbReference type="OrthoDB" id="61110at2759"/>
<accession>A0A4Q4TT81</accession>
<evidence type="ECO:0000256" key="4">
    <source>
        <dbReference type="SAM" id="MobiDB-lite"/>
    </source>
</evidence>
<dbReference type="PANTHER" id="PTHR45982">
    <property type="entry name" value="REGULATOR OF CHROMOSOME CONDENSATION"/>
    <property type="match status" value="1"/>
</dbReference>
<reference evidence="6 7" key="1">
    <citation type="submission" date="2018-06" db="EMBL/GenBank/DDBJ databases">
        <title>Complete Genomes of Monosporascus.</title>
        <authorList>
            <person name="Robinson A.J."/>
            <person name="Natvig D.O."/>
        </authorList>
    </citation>
    <scope>NUCLEOTIDE SEQUENCE [LARGE SCALE GENOMIC DNA]</scope>
    <source>
        <strain evidence="6 7">CBS 110550</strain>
    </source>
</reference>
<dbReference type="InterPro" id="IPR051553">
    <property type="entry name" value="Ran_GTPase-activating"/>
</dbReference>
<dbReference type="InterPro" id="IPR009091">
    <property type="entry name" value="RCC1/BLIP-II"/>
</dbReference>
<dbReference type="AlphaFoldDB" id="A0A4Q4TT81"/>
<evidence type="ECO:0000256" key="3">
    <source>
        <dbReference type="PROSITE-ProRule" id="PRU00235"/>
    </source>
</evidence>
<comment type="caution">
    <text evidence="6">The sequence shown here is derived from an EMBL/GenBank/DDBJ whole genome shotgun (WGS) entry which is preliminary data.</text>
</comment>
<feature type="repeat" description="RCC1" evidence="3">
    <location>
        <begin position="430"/>
        <end position="483"/>
    </location>
</feature>
<organism evidence="6 7">
    <name type="scientific">Monosporascus ibericus</name>
    <dbReference type="NCBI Taxonomy" id="155417"/>
    <lineage>
        <taxon>Eukaryota</taxon>
        <taxon>Fungi</taxon>
        <taxon>Dikarya</taxon>
        <taxon>Ascomycota</taxon>
        <taxon>Pezizomycotina</taxon>
        <taxon>Sordariomycetes</taxon>
        <taxon>Xylariomycetidae</taxon>
        <taxon>Xylariales</taxon>
        <taxon>Xylariales incertae sedis</taxon>
        <taxon>Monosporascus</taxon>
    </lineage>
</organism>
<evidence type="ECO:0000259" key="5">
    <source>
        <dbReference type="Pfam" id="PF25390"/>
    </source>
</evidence>
<dbReference type="InterPro" id="IPR000408">
    <property type="entry name" value="Reg_chr_condens"/>
</dbReference>
<gene>
    <name evidence="6" type="ORF">DL764_001334</name>
</gene>
<evidence type="ECO:0000256" key="2">
    <source>
        <dbReference type="ARBA" id="ARBA00022737"/>
    </source>
</evidence>
<dbReference type="PROSITE" id="PS00625">
    <property type="entry name" value="RCC1_1"/>
    <property type="match status" value="1"/>
</dbReference>
<dbReference type="PANTHER" id="PTHR45982:SF1">
    <property type="entry name" value="REGULATOR OF CHROMOSOME CONDENSATION"/>
    <property type="match status" value="1"/>
</dbReference>
<feature type="compositionally biased region" description="Acidic residues" evidence="4">
    <location>
        <begin position="146"/>
        <end position="158"/>
    </location>
</feature>
<feature type="domain" description="RCC1-like" evidence="5">
    <location>
        <begin position="68"/>
        <end position="478"/>
    </location>
</feature>
<dbReference type="SUPFAM" id="SSF50985">
    <property type="entry name" value="RCC1/BLIP-II"/>
    <property type="match status" value="1"/>
</dbReference>
<dbReference type="GO" id="GO:0005085">
    <property type="term" value="F:guanyl-nucleotide exchange factor activity"/>
    <property type="evidence" value="ECO:0007669"/>
    <property type="project" value="TreeGrafter"/>
</dbReference>
<evidence type="ECO:0000256" key="1">
    <source>
        <dbReference type="ARBA" id="ARBA00022658"/>
    </source>
</evidence>
<proteinExistence type="predicted"/>
<dbReference type="InterPro" id="IPR058923">
    <property type="entry name" value="RCC1-like_dom"/>
</dbReference>
<evidence type="ECO:0000313" key="7">
    <source>
        <dbReference type="Proteomes" id="UP000293360"/>
    </source>
</evidence>
<feature type="repeat" description="RCC1" evidence="3">
    <location>
        <begin position="250"/>
        <end position="308"/>
    </location>
</feature>
<feature type="repeat" description="RCC1" evidence="3">
    <location>
        <begin position="197"/>
        <end position="249"/>
    </location>
</feature>
<protein>
    <recommendedName>
        <fullName evidence="5">RCC1-like domain-containing protein</fullName>
    </recommendedName>
</protein>
<dbReference type="EMBL" id="QJNU01000041">
    <property type="protein sequence ID" value="RYP09287.1"/>
    <property type="molecule type" value="Genomic_DNA"/>
</dbReference>
<sequence>MPALKRSRGEDLEAAQKAPTPKKSKVVNGNVPGPAPRGRGRPRRAEDAARTSIPAPVLNTRPSQKLDIYVFGAGEFGELGLGSKKYDDKRPTNVKRPRLNHLLSADRVGVVQIACGGMHNIALTHDNKVLTWGVNDDKALGRETNWEGDDDDDDDDAGLDPQESTPAEVDFSSLIKKPNFVQVAATNSASFALTDDGYVYGWGTFRGSDGILGFSPEVEVQERPVRVAGLENITTLAAGSDHMLALDRDGRVFTWGSGGQYQLARKPVSRHGGPKATLHPMVCGRFTKGRHAVKIAAGAYTGFYIDNRGKVWSWGLNNYSQTGHSDQAGKDNAVVPAPTLVHAFQKKSIIHIDGGAHHSLACSSEGELFTFGRVDGHQVGLREDAFNEENAVFDPAGKPRILKIPTAVPDVKASFVASSSDTSIAISPDGKGYSWGFSENYQTGQATRKDVEVPTPIESDDLAGKRLVWAGVGGQYGIVASEH</sequence>
<name>A0A4Q4TT81_9PEZI</name>
<dbReference type="PRINTS" id="PR00633">
    <property type="entry name" value="RCCNDNSATION"/>
</dbReference>
<feature type="repeat" description="RCC1" evidence="3">
    <location>
        <begin position="127"/>
        <end position="196"/>
    </location>
</feature>
<feature type="repeat" description="RCC1" evidence="3">
    <location>
        <begin position="66"/>
        <end position="126"/>
    </location>
</feature>
<feature type="region of interest" description="Disordered" evidence="4">
    <location>
        <begin position="1"/>
        <end position="59"/>
    </location>
</feature>
<dbReference type="PROSITE" id="PS50012">
    <property type="entry name" value="RCC1_3"/>
    <property type="match status" value="7"/>
</dbReference>
<dbReference type="Gene3D" id="2.130.10.30">
    <property type="entry name" value="Regulator of chromosome condensation 1/beta-lactamase-inhibitor protein II"/>
    <property type="match status" value="1"/>
</dbReference>
<dbReference type="Proteomes" id="UP000293360">
    <property type="component" value="Unassembled WGS sequence"/>
</dbReference>
<dbReference type="GO" id="GO:0005737">
    <property type="term" value="C:cytoplasm"/>
    <property type="evidence" value="ECO:0007669"/>
    <property type="project" value="TreeGrafter"/>
</dbReference>
<feature type="repeat" description="RCC1" evidence="3">
    <location>
        <begin position="309"/>
        <end position="365"/>
    </location>
</feature>
<dbReference type="Pfam" id="PF25390">
    <property type="entry name" value="WD40_RLD"/>
    <property type="match status" value="1"/>
</dbReference>
<keyword evidence="1" id="KW-0344">Guanine-nucleotide releasing factor</keyword>
<feature type="repeat" description="RCC1" evidence="3">
    <location>
        <begin position="366"/>
        <end position="429"/>
    </location>
</feature>
<keyword evidence="7" id="KW-1185">Reference proteome</keyword>
<evidence type="ECO:0000313" key="6">
    <source>
        <dbReference type="EMBL" id="RYP09287.1"/>
    </source>
</evidence>
<dbReference type="STRING" id="155417.A0A4Q4TT81"/>